<dbReference type="Gene3D" id="3.30.420.10">
    <property type="entry name" value="Ribonuclease H-like superfamily/Ribonuclease H"/>
    <property type="match status" value="1"/>
</dbReference>
<dbReference type="InterPro" id="IPR012337">
    <property type="entry name" value="RNaseH-like_sf"/>
</dbReference>
<name>A0A4Y2AQP0_ARAVE</name>
<dbReference type="SUPFAM" id="SSF53098">
    <property type="entry name" value="Ribonuclease H-like"/>
    <property type="match status" value="1"/>
</dbReference>
<dbReference type="EMBL" id="BGPR01000025">
    <property type="protein sequence ID" value="GBL81515.1"/>
    <property type="molecule type" value="Genomic_DNA"/>
</dbReference>
<reference evidence="1 2" key="1">
    <citation type="journal article" date="2019" name="Sci. Rep.">
        <title>Orb-weaving spider Araneus ventricosus genome elucidates the spidroin gene catalogue.</title>
        <authorList>
            <person name="Kono N."/>
            <person name="Nakamura H."/>
            <person name="Ohtoshi R."/>
            <person name="Moran D.A.P."/>
            <person name="Shinohara A."/>
            <person name="Yoshida Y."/>
            <person name="Fujiwara M."/>
            <person name="Mori M."/>
            <person name="Tomita M."/>
            <person name="Arakawa K."/>
        </authorList>
    </citation>
    <scope>NUCLEOTIDE SEQUENCE [LARGE SCALE GENOMIC DNA]</scope>
</reference>
<dbReference type="AlphaFoldDB" id="A0A4Y2AQP0"/>
<dbReference type="CDD" id="cd09276">
    <property type="entry name" value="Rnase_HI_RT_non_LTR"/>
    <property type="match status" value="1"/>
</dbReference>
<protein>
    <submittedName>
        <fullName evidence="1">Uncharacterized protein</fullName>
    </submittedName>
</protein>
<comment type="caution">
    <text evidence="1">The sequence shown here is derived from an EMBL/GenBank/DDBJ whole genome shotgun (WGS) entry which is preliminary data.</text>
</comment>
<dbReference type="GO" id="GO:0003676">
    <property type="term" value="F:nucleic acid binding"/>
    <property type="evidence" value="ECO:0007669"/>
    <property type="project" value="InterPro"/>
</dbReference>
<dbReference type="OrthoDB" id="6514649at2759"/>
<dbReference type="Proteomes" id="UP000499080">
    <property type="component" value="Unassembled WGS sequence"/>
</dbReference>
<evidence type="ECO:0000313" key="1">
    <source>
        <dbReference type="EMBL" id="GBL81515.1"/>
    </source>
</evidence>
<dbReference type="InterPro" id="IPR036397">
    <property type="entry name" value="RNaseH_sf"/>
</dbReference>
<organism evidence="1 2">
    <name type="scientific">Araneus ventricosus</name>
    <name type="common">Orbweaver spider</name>
    <name type="synonym">Epeira ventricosa</name>
    <dbReference type="NCBI Taxonomy" id="182803"/>
    <lineage>
        <taxon>Eukaryota</taxon>
        <taxon>Metazoa</taxon>
        <taxon>Ecdysozoa</taxon>
        <taxon>Arthropoda</taxon>
        <taxon>Chelicerata</taxon>
        <taxon>Arachnida</taxon>
        <taxon>Araneae</taxon>
        <taxon>Araneomorphae</taxon>
        <taxon>Entelegynae</taxon>
        <taxon>Araneoidea</taxon>
        <taxon>Araneidae</taxon>
        <taxon>Araneus</taxon>
    </lineage>
</organism>
<evidence type="ECO:0000313" key="2">
    <source>
        <dbReference type="Proteomes" id="UP000499080"/>
    </source>
</evidence>
<keyword evidence="2" id="KW-1185">Reference proteome</keyword>
<proteinExistence type="predicted"/>
<sequence length="99" mass="11366">MGRCFSVFTDGSRMNGRVGSAYVIYYGNDEIDFSMIRLSDNSSVFMAEVFAINKAVDEIIFRKIEYADLITDSRSTLMSLNSLREKKCFINNIKRKIAR</sequence>
<accession>A0A4Y2AQP0</accession>
<gene>
    <name evidence="1" type="ORF">AVEN_143769_1</name>
</gene>